<dbReference type="GO" id="GO:0004252">
    <property type="term" value="F:serine-type endopeptidase activity"/>
    <property type="evidence" value="ECO:0007669"/>
    <property type="project" value="UniProtKB-UniRule"/>
</dbReference>
<dbReference type="Gene3D" id="3.40.50.200">
    <property type="entry name" value="Peptidase S8/S53 domain"/>
    <property type="match status" value="1"/>
</dbReference>
<feature type="active site" description="Charge relay system" evidence="5 6">
    <location>
        <position position="231"/>
    </location>
</feature>
<dbReference type="PROSITE" id="PS00137">
    <property type="entry name" value="SUBTILASE_HIS"/>
    <property type="match status" value="1"/>
</dbReference>
<dbReference type="InterPro" id="IPR023827">
    <property type="entry name" value="Peptidase_S8_Asp-AS"/>
</dbReference>
<evidence type="ECO:0000259" key="9">
    <source>
        <dbReference type="Pfam" id="PF00082"/>
    </source>
</evidence>
<evidence type="ECO:0000256" key="2">
    <source>
        <dbReference type="ARBA" id="ARBA00022670"/>
    </source>
</evidence>
<dbReference type="PANTHER" id="PTHR43806:SF11">
    <property type="entry name" value="CEREVISIN-RELATED"/>
    <property type="match status" value="1"/>
</dbReference>
<evidence type="ECO:0000256" key="1">
    <source>
        <dbReference type="ARBA" id="ARBA00011073"/>
    </source>
</evidence>
<dbReference type="Pfam" id="PF00082">
    <property type="entry name" value="Peptidase_S8"/>
    <property type="match status" value="1"/>
</dbReference>
<evidence type="ECO:0000259" key="10">
    <source>
        <dbReference type="Pfam" id="PF07705"/>
    </source>
</evidence>
<evidence type="ECO:0000256" key="7">
    <source>
        <dbReference type="RuleBase" id="RU003355"/>
    </source>
</evidence>
<proteinExistence type="inferred from homology"/>
<evidence type="ECO:0000256" key="5">
    <source>
        <dbReference type="PIRSR" id="PIRSR615500-1"/>
    </source>
</evidence>
<feature type="compositionally biased region" description="Low complexity" evidence="8">
    <location>
        <begin position="176"/>
        <end position="192"/>
    </location>
</feature>
<dbReference type="KEGG" id="nvr:FEJ81_09550"/>
<sequence length="1741" mass="177198">MSPRPSGTGRRLRSGLALGLLLLVVCGLVATPVSSGATVAPITVEDSPNAEDTAIRVDDTDGSSGLTIDRALESDADAETVEVIVRLSEADPSPGATPVQAAEAFKRHAERTQSEVVSYARSTDGVAIRNRFWVTNAVLLEVDTSRVDLESFGRFEDISTLHTNFEVELDGAAAAGASAGSTGDATATTASTESVSTDGADATDGLAGINAPAVWSEYGANGSGATVAVLDTGVDVSHPDIDLYTADPSHPTYPGGWAEFDRNGNRVAESTPRDFGDHGTHVSGTVAGGDASGTHIGVAPGVDLLHGAVLTNCDDTCSGSYSQVIEGMQWAIERDADVVSMSLGVQAYEEKFVDPVRNAQSSGTIVVSSAGNNGDGTSGSPANIYETFAVGAATDSGEITDFSSGETVVTDDAWDSPPADWPAEYTVPDVAAPGSWVESAEPGGGYQFKSGTSMAAPHVTGSIALLRSVNPALRPDEIMAALEKTAWKPSGADPGQDTRYGYGIVDVKAAADATSLTTVSGTVTDRAGEPIADATVAVDGGRWTATTDEHGAYELRVVPGDRTVVVDAPGHKSDTATLELPAGETVTYDVTLDFVDRPADEALPDPIEANGTVTTAFDVEALESLTVTPTENATLEETGLEFSVDGRSFGPNETIAFDSAVTDDQFAVTTQLPADLNGTLELDYEFARGNETQTIRAGPVRVVPEIYDVGVVAGPDDPAAARLRTELADSLPIAYRTSHVNTTDAVSAAESGAYDVFVALELPAPTTDGDGNPTAAFVDATAANRTGVLSLGNGSSDDALGRLARDTSAVGGLETASHDGPLEVVIDETHPLFAGVGTEREAVTLRENATTRTWFDAKGAQTLASSTDDGVLADGTAVSIDRSANRIVLGATPRSGPLTDDGRSIVTSAVEYLGAGRFHVTEDFDAYGVSGGAAETATVGVPETGSVAIEFAEGTTVDPANVTLAVNGTEIAPGEEVSVDDATVKRGLAVDVSVADGIDGETVRLAATFESDRVTTSAIRFEGEPPARYAGTVAVNGKPARDGLAVRATYDGTVVAETTTADGRFGVPIGDGGSGVLEVNAADVPENATLTISLENAALDASPTWTAGEESRTDLAVSYDDPFDAATVTAPRWTAAGDEIGIAVAFDGGAAQYVTDRAWLEGYETEPRNRWNATHTYGSEDEGVVSAGMELTDLAGETRTVSTRVLVIDGSPATVNGTISLPASGSGTDGTAESGVGGSVFVTPAHGNWIDERPVENGAFEAATEGNVSTHGVFLETSGAYPLYRTILDRAVSDGETVAVELAAGHELEVAVTDENGVGVPNATVSVMPIDAGETDDAVVTRETTTDESGLWTGPNGDGSGASVDGPVTITVTPPDGAGLVDETVVRTLTVDEDTTATFEFAERSRESGDGGSSGGSGGGGNGGGGSGGAPIGGQPGGVRDGNETAGDAMNITATTVSDGRALLEVDGSGAGRSATTALDGVGADGVSFRRVGVVSATDRASYAFALRAGNLGAAAPRDGAFASADFDHDAGDAIDSLTLEFAVAEAALPDGAMPEDVVVSQYRNGEWQSVETSYDAGTETHAATVSGLPAIAISADPQENRHRSASVEPALEVVDSSIEPTETRAGDPIRIDATIENVGDGAGTETVTVAADGAVLATERVDLAPGDRRTISFEATLESSATITVDGSAIGDVTVTDGSGADGSAVDEPNSQSDTVPGFGVGAAIAAIATGLVARAWSRP</sequence>
<dbReference type="PROSITE" id="PS51892">
    <property type="entry name" value="SUBTILASE"/>
    <property type="match status" value="1"/>
</dbReference>
<feature type="domain" description="CARDB" evidence="10">
    <location>
        <begin position="1610"/>
        <end position="1685"/>
    </location>
</feature>
<dbReference type="PROSITE" id="PS00136">
    <property type="entry name" value="SUBTILASE_ASP"/>
    <property type="match status" value="1"/>
</dbReference>
<gene>
    <name evidence="11" type="ORF">FEJ81_09550</name>
</gene>
<evidence type="ECO:0000256" key="3">
    <source>
        <dbReference type="ARBA" id="ARBA00022801"/>
    </source>
</evidence>
<dbReference type="Proteomes" id="UP000302218">
    <property type="component" value="Chromosome"/>
</dbReference>
<dbReference type="SUPFAM" id="SSF52743">
    <property type="entry name" value="Subtilisin-like"/>
    <property type="match status" value="1"/>
</dbReference>
<keyword evidence="2 6" id="KW-0645">Protease</keyword>
<accession>A0A4P8WL02</accession>
<dbReference type="InterPro" id="IPR013783">
    <property type="entry name" value="Ig-like_fold"/>
</dbReference>
<organism evidence="11 12">
    <name type="scientific">Natrinema versiforme</name>
    <dbReference type="NCBI Taxonomy" id="88724"/>
    <lineage>
        <taxon>Archaea</taxon>
        <taxon>Methanobacteriati</taxon>
        <taxon>Methanobacteriota</taxon>
        <taxon>Stenosarchaea group</taxon>
        <taxon>Halobacteria</taxon>
        <taxon>Halobacteriales</taxon>
        <taxon>Natrialbaceae</taxon>
        <taxon>Natrinema</taxon>
    </lineage>
</organism>
<feature type="active site" description="Charge relay system" evidence="5 6">
    <location>
        <position position="278"/>
    </location>
</feature>
<feature type="domain" description="Peptidase S8/S53" evidence="9">
    <location>
        <begin position="222"/>
        <end position="503"/>
    </location>
</feature>
<dbReference type="SUPFAM" id="SSF49464">
    <property type="entry name" value="Carboxypeptidase regulatory domain-like"/>
    <property type="match status" value="1"/>
</dbReference>
<dbReference type="InterPro" id="IPR015500">
    <property type="entry name" value="Peptidase_S8_subtilisin-rel"/>
</dbReference>
<dbReference type="Pfam" id="PF07705">
    <property type="entry name" value="CARDB"/>
    <property type="match status" value="1"/>
</dbReference>
<dbReference type="InterPro" id="IPR022398">
    <property type="entry name" value="Peptidase_S8_His-AS"/>
</dbReference>
<evidence type="ECO:0000313" key="11">
    <source>
        <dbReference type="EMBL" id="QCS42591.1"/>
    </source>
</evidence>
<evidence type="ECO:0000256" key="8">
    <source>
        <dbReference type="SAM" id="MobiDB-lite"/>
    </source>
</evidence>
<comment type="similarity">
    <text evidence="1 6 7">Belongs to the peptidase S8 family.</text>
</comment>
<protein>
    <submittedName>
        <fullName evidence="11">Uncharacterized protein</fullName>
    </submittedName>
</protein>
<dbReference type="Pfam" id="PF13620">
    <property type="entry name" value="CarboxypepD_reg"/>
    <property type="match status" value="1"/>
</dbReference>
<dbReference type="GO" id="GO:0006508">
    <property type="term" value="P:proteolysis"/>
    <property type="evidence" value="ECO:0007669"/>
    <property type="project" value="UniProtKB-KW"/>
</dbReference>
<evidence type="ECO:0000256" key="4">
    <source>
        <dbReference type="ARBA" id="ARBA00022825"/>
    </source>
</evidence>
<dbReference type="EMBL" id="CP040330">
    <property type="protein sequence ID" value="QCS42591.1"/>
    <property type="molecule type" value="Genomic_DNA"/>
</dbReference>
<dbReference type="GeneID" id="40265517"/>
<keyword evidence="3 6" id="KW-0378">Hydrolase</keyword>
<dbReference type="PRINTS" id="PR00723">
    <property type="entry name" value="SUBTILISIN"/>
</dbReference>
<dbReference type="InterPro" id="IPR023828">
    <property type="entry name" value="Peptidase_S8_Ser-AS"/>
</dbReference>
<dbReference type="RefSeq" id="WP_138245074.1">
    <property type="nucleotide sequence ID" value="NZ_CP040330.1"/>
</dbReference>
<dbReference type="PANTHER" id="PTHR43806">
    <property type="entry name" value="PEPTIDASE S8"/>
    <property type="match status" value="1"/>
</dbReference>
<dbReference type="InterPro" id="IPR050131">
    <property type="entry name" value="Peptidase_S8_subtilisin-like"/>
</dbReference>
<feature type="region of interest" description="Disordered" evidence="8">
    <location>
        <begin position="1397"/>
        <end position="1446"/>
    </location>
</feature>
<evidence type="ECO:0000256" key="6">
    <source>
        <dbReference type="PROSITE-ProRule" id="PRU01240"/>
    </source>
</evidence>
<evidence type="ECO:0000313" key="12">
    <source>
        <dbReference type="Proteomes" id="UP000302218"/>
    </source>
</evidence>
<keyword evidence="4 6" id="KW-0720">Serine protease</keyword>
<feature type="active site" description="Charge relay system" evidence="5 6">
    <location>
        <position position="453"/>
    </location>
</feature>
<feature type="region of interest" description="Disordered" evidence="8">
    <location>
        <begin position="1344"/>
        <end position="1367"/>
    </location>
</feature>
<feature type="region of interest" description="Disordered" evidence="8">
    <location>
        <begin position="176"/>
        <end position="203"/>
    </location>
</feature>
<dbReference type="OrthoDB" id="27270at2157"/>
<dbReference type="PROSITE" id="PS00138">
    <property type="entry name" value="SUBTILASE_SER"/>
    <property type="match status" value="1"/>
</dbReference>
<dbReference type="Gene3D" id="2.60.40.10">
    <property type="entry name" value="Immunoglobulins"/>
    <property type="match status" value="1"/>
</dbReference>
<dbReference type="InterPro" id="IPR000209">
    <property type="entry name" value="Peptidase_S8/S53_dom"/>
</dbReference>
<dbReference type="InterPro" id="IPR036852">
    <property type="entry name" value="Peptidase_S8/S53_dom_sf"/>
</dbReference>
<name>A0A4P8WL02_9EURY</name>
<reference evidence="12" key="1">
    <citation type="submission" date="2019-05" db="EMBL/GenBank/DDBJ databases">
        <title>Genome sequence and methylation pattern of the halophilic Archaeon Natrinema versiforme BOL5-4.</title>
        <authorList>
            <person name="DasSarma P."/>
            <person name="Anton B.P."/>
            <person name="DasSarma S.L."/>
            <person name="Martinez F.L."/>
            <person name="Guzman D."/>
            <person name="Roberts R.J."/>
            <person name="DasSarma S."/>
        </authorList>
    </citation>
    <scope>NUCLEOTIDE SEQUENCE [LARGE SCALE GENOMIC DNA]</scope>
    <source>
        <strain evidence="12">BOL5-4</strain>
    </source>
</reference>
<dbReference type="InterPro" id="IPR008969">
    <property type="entry name" value="CarboxyPept-like_regulatory"/>
</dbReference>
<dbReference type="Gene3D" id="2.60.40.1120">
    <property type="entry name" value="Carboxypeptidase-like, regulatory domain"/>
    <property type="match status" value="1"/>
</dbReference>
<dbReference type="InterPro" id="IPR011635">
    <property type="entry name" value="CARDB"/>
</dbReference>
<feature type="compositionally biased region" description="Gly residues" evidence="8">
    <location>
        <begin position="1410"/>
        <end position="1440"/>
    </location>
</feature>